<dbReference type="GO" id="GO:0016853">
    <property type="term" value="F:isomerase activity"/>
    <property type="evidence" value="ECO:0007669"/>
    <property type="project" value="InterPro"/>
</dbReference>
<proteinExistence type="predicted"/>
<dbReference type="Gene3D" id="2.70.98.10">
    <property type="match status" value="1"/>
</dbReference>
<dbReference type="EMBL" id="LT629739">
    <property type="protein sequence ID" value="SDS92361.1"/>
    <property type="molecule type" value="Genomic_DNA"/>
</dbReference>
<dbReference type="OrthoDB" id="4739604at2"/>
<evidence type="ECO:0000313" key="1">
    <source>
        <dbReference type="EMBL" id="SDS92361.1"/>
    </source>
</evidence>
<dbReference type="GO" id="GO:0005975">
    <property type="term" value="P:carbohydrate metabolic process"/>
    <property type="evidence" value="ECO:0007669"/>
    <property type="project" value="InterPro"/>
</dbReference>
<dbReference type="InterPro" id="IPR008183">
    <property type="entry name" value="Aldose_1/G6P_1-epimerase"/>
</dbReference>
<dbReference type="InterPro" id="IPR014718">
    <property type="entry name" value="GH-type_carb-bd"/>
</dbReference>
<accession>A0A1H1W6T3</accession>
<dbReference type="GO" id="GO:0030246">
    <property type="term" value="F:carbohydrate binding"/>
    <property type="evidence" value="ECO:0007669"/>
    <property type="project" value="InterPro"/>
</dbReference>
<sequence>MTDLIELTLGDDNAVVSTRGAALLHYAVGDRPVVAQMSAFDGAVLAPWPNRIADGRYDFNGRSHQLPITETSRSTSLHGLVAETHWAVSERGDASVTLTTDITDPPGYPFTLSLKVTYSLVPRDDAGEPADSGELRVLALARNIGLEPAPFGFGFHPWIHPGAESVDRAQLLVPAETWFETDNRLLPRAMKPFDTGSFIPTDHGPDEASCLLCKDFRALRTLGPTVLDDAFGVPQRDDDGWSRVRLRGADDKAVTIGMDESFRAWQICTGDDLDHDHRRRAIAIEPMTCPPNAFATGSDHDVIAPEGELSVEWTIALS</sequence>
<gene>
    <name evidence="1" type="ORF">SAMN04489751_3249</name>
</gene>
<dbReference type="Proteomes" id="UP000199700">
    <property type="component" value="Chromosome"/>
</dbReference>
<name>A0A1H1W6T3_BRESA</name>
<evidence type="ECO:0000313" key="2">
    <source>
        <dbReference type="Proteomes" id="UP000199700"/>
    </source>
</evidence>
<organism evidence="1 2">
    <name type="scientific">Brevibacterium sandarakinum</name>
    <dbReference type="NCBI Taxonomy" id="629680"/>
    <lineage>
        <taxon>Bacteria</taxon>
        <taxon>Bacillati</taxon>
        <taxon>Actinomycetota</taxon>
        <taxon>Actinomycetes</taxon>
        <taxon>Micrococcales</taxon>
        <taxon>Brevibacteriaceae</taxon>
        <taxon>Brevibacterium</taxon>
    </lineage>
</organism>
<dbReference type="InterPro" id="IPR011013">
    <property type="entry name" value="Gal_mutarotase_sf_dom"/>
</dbReference>
<reference evidence="1" key="1">
    <citation type="submission" date="2016-10" db="EMBL/GenBank/DDBJ databases">
        <authorList>
            <person name="Varghese N."/>
            <person name="Submissions S."/>
        </authorList>
    </citation>
    <scope>NUCLEOTIDE SEQUENCE [LARGE SCALE GENOMIC DNA]</scope>
    <source>
        <strain evidence="1">DSM 22082</strain>
    </source>
</reference>
<dbReference type="CDD" id="cd09022">
    <property type="entry name" value="Aldose_epim_Ec_YihR"/>
    <property type="match status" value="1"/>
</dbReference>
<dbReference type="RefSeq" id="WP_092107162.1">
    <property type="nucleotide sequence ID" value="NZ_LT629739.1"/>
</dbReference>
<protein>
    <submittedName>
        <fullName evidence="1">Aldose 1-epimerase</fullName>
    </submittedName>
</protein>
<dbReference type="InterPro" id="IPR037480">
    <property type="entry name" value="YihR-like"/>
</dbReference>
<keyword evidence="2" id="KW-1185">Reference proteome</keyword>
<dbReference type="Pfam" id="PF01263">
    <property type="entry name" value="Aldose_epim"/>
    <property type="match status" value="1"/>
</dbReference>
<dbReference type="SUPFAM" id="SSF74650">
    <property type="entry name" value="Galactose mutarotase-like"/>
    <property type="match status" value="1"/>
</dbReference>
<dbReference type="AlphaFoldDB" id="A0A1H1W6T3"/>
<dbReference type="STRING" id="629680.SAMN04489751_3249"/>